<evidence type="ECO:0000256" key="1">
    <source>
        <dbReference type="ARBA" id="ARBA00004651"/>
    </source>
</evidence>
<comment type="subcellular location">
    <subcellularLocation>
        <location evidence="1">Cell membrane</location>
        <topology evidence="1">Multi-pass membrane protein</topology>
    </subcellularLocation>
</comment>
<feature type="transmembrane region" description="Helical" evidence="6">
    <location>
        <begin position="179"/>
        <end position="200"/>
    </location>
</feature>
<dbReference type="Pfam" id="PF01810">
    <property type="entry name" value="LysE"/>
    <property type="match status" value="1"/>
</dbReference>
<evidence type="ECO:0000313" key="7">
    <source>
        <dbReference type="EMBL" id="AMG37153.1"/>
    </source>
</evidence>
<accession>A0A0X8NZI6</accession>
<keyword evidence="5 6" id="KW-0472">Membrane</keyword>
<evidence type="ECO:0000256" key="4">
    <source>
        <dbReference type="ARBA" id="ARBA00022989"/>
    </source>
</evidence>
<dbReference type="PANTHER" id="PTHR30086:SF20">
    <property type="entry name" value="ARGININE EXPORTER PROTEIN ARGO-RELATED"/>
    <property type="match status" value="1"/>
</dbReference>
<keyword evidence="2" id="KW-1003">Cell membrane</keyword>
<dbReference type="RefSeq" id="WP_061072431.1">
    <property type="nucleotide sequence ID" value="NZ_CP014060.2"/>
</dbReference>
<gene>
    <name evidence="7" type="ORF">AL504_14705</name>
</gene>
<dbReference type="GO" id="GO:0005886">
    <property type="term" value="C:plasma membrane"/>
    <property type="evidence" value="ECO:0007669"/>
    <property type="project" value="UniProtKB-SubCell"/>
</dbReference>
<dbReference type="PANTHER" id="PTHR30086">
    <property type="entry name" value="ARGININE EXPORTER PROTEIN ARGO"/>
    <property type="match status" value="1"/>
</dbReference>
<evidence type="ECO:0000256" key="2">
    <source>
        <dbReference type="ARBA" id="ARBA00022475"/>
    </source>
</evidence>
<dbReference type="GO" id="GO:0015171">
    <property type="term" value="F:amino acid transmembrane transporter activity"/>
    <property type="evidence" value="ECO:0007669"/>
    <property type="project" value="TreeGrafter"/>
</dbReference>
<dbReference type="Proteomes" id="UP000060602">
    <property type="component" value="Chromosome"/>
</dbReference>
<dbReference type="AlphaFoldDB" id="A0A0X8NZI6"/>
<evidence type="ECO:0000256" key="3">
    <source>
        <dbReference type="ARBA" id="ARBA00022692"/>
    </source>
</evidence>
<evidence type="ECO:0000313" key="8">
    <source>
        <dbReference type="Proteomes" id="UP000060602"/>
    </source>
</evidence>
<feature type="transmembrane region" description="Helical" evidence="6">
    <location>
        <begin position="41"/>
        <end position="60"/>
    </location>
</feature>
<keyword evidence="3 6" id="KW-0812">Transmembrane</keyword>
<dbReference type="InterPro" id="IPR001123">
    <property type="entry name" value="LeuE-type"/>
</dbReference>
<protein>
    <submittedName>
        <fullName evidence="7">LysE family translocator</fullName>
    </submittedName>
</protein>
<feature type="transmembrane region" description="Helical" evidence="6">
    <location>
        <begin position="72"/>
        <end position="92"/>
    </location>
</feature>
<reference evidence="8" key="1">
    <citation type="submission" date="2015-12" db="EMBL/GenBank/DDBJ databases">
        <title>FDA dAtabase for Regulatory Grade micrObial Sequences (FDA-ARGOS): Supporting development and validation of Infectious Disease Dx tests.</title>
        <authorList>
            <person name="Case J."/>
            <person name="Tallon L."/>
            <person name="Sadzewicz L."/>
            <person name="Sengamalay N."/>
            <person name="Ott S."/>
            <person name="Godinez A."/>
            <person name="Nagaraj S."/>
            <person name="Nadendla S."/>
            <person name="Sichtig H."/>
        </authorList>
    </citation>
    <scope>NUCLEOTIDE SEQUENCE [LARGE SCALE GENOMIC DNA]</scope>
    <source>
        <strain evidence="8">FDAARGOS_147</strain>
    </source>
</reference>
<sequence length="202" mass="21603">MAGWEVWTAFLGYAVPMIISPGPGNTLLATAGGRYGVRGSVPFWAGFEAANLTLCALYGLGLGSALHEHPQIHVVLKWAGVLYLLYLAWGFFRASAKPASQAANTRALGFVDGFICVILNPKIHSMIVVMFAQFLAPGFSLSLQVGQLSAAFVILGLFCHFPWIYGGKVILGRFNSPRALRIQAAIFGGAMLLVALYVVLNG</sequence>
<feature type="transmembrane region" description="Helical" evidence="6">
    <location>
        <begin position="148"/>
        <end position="167"/>
    </location>
</feature>
<feature type="transmembrane region" description="Helical" evidence="6">
    <location>
        <begin position="113"/>
        <end position="136"/>
    </location>
</feature>
<feature type="transmembrane region" description="Helical" evidence="6">
    <location>
        <begin position="6"/>
        <end position="29"/>
    </location>
</feature>
<keyword evidence="4 6" id="KW-1133">Transmembrane helix</keyword>
<organism evidence="7 8">
    <name type="scientific">Alcaligenes xylosoxydans xylosoxydans</name>
    <name type="common">Achromobacter xylosoxidans</name>
    <dbReference type="NCBI Taxonomy" id="85698"/>
    <lineage>
        <taxon>Bacteria</taxon>
        <taxon>Pseudomonadati</taxon>
        <taxon>Pseudomonadota</taxon>
        <taxon>Betaproteobacteria</taxon>
        <taxon>Burkholderiales</taxon>
        <taxon>Alcaligenaceae</taxon>
        <taxon>Achromobacter</taxon>
    </lineage>
</organism>
<dbReference type="EMBL" id="CP014060">
    <property type="protein sequence ID" value="AMG37153.1"/>
    <property type="molecule type" value="Genomic_DNA"/>
</dbReference>
<evidence type="ECO:0000256" key="5">
    <source>
        <dbReference type="ARBA" id="ARBA00023136"/>
    </source>
</evidence>
<name>A0A0X8NZI6_ALCXX</name>
<proteinExistence type="predicted"/>
<evidence type="ECO:0000256" key="6">
    <source>
        <dbReference type="SAM" id="Phobius"/>
    </source>
</evidence>